<sequence>MSVSSSKPLDMRDATVRQGRPAVHTPGLGFDQMTTEGVVDEVLADARQVHDGRDAQGLGQPGGGDAGAHQDDRGADRARAEDDVAGADRRQLAVREQLDADRAVALEEDPGDLGAGADLQVGQVPGGGEVGGGGVHPLAVHGVAGDDADAGLPAAVEVVQLGQAERDALVPDAVSISCSPSRATRRMGTGPPSPWSSAGMPGSDSISR</sequence>
<dbReference type="Proteomes" id="UP001501102">
    <property type="component" value="Unassembled WGS sequence"/>
</dbReference>
<feature type="compositionally biased region" description="Gly residues" evidence="1">
    <location>
        <begin position="124"/>
        <end position="133"/>
    </location>
</feature>
<feature type="region of interest" description="Disordered" evidence="1">
    <location>
        <begin position="45"/>
        <end position="89"/>
    </location>
</feature>
<reference evidence="2 3" key="1">
    <citation type="journal article" date="2019" name="Int. J. Syst. Evol. Microbiol.">
        <title>The Global Catalogue of Microorganisms (GCM) 10K type strain sequencing project: providing services to taxonomists for standard genome sequencing and annotation.</title>
        <authorList>
            <consortium name="The Broad Institute Genomics Platform"/>
            <consortium name="The Broad Institute Genome Sequencing Center for Infectious Disease"/>
            <person name="Wu L."/>
            <person name="Ma J."/>
        </authorList>
    </citation>
    <scope>NUCLEOTIDE SEQUENCE [LARGE SCALE GENOMIC DNA]</scope>
    <source>
        <strain evidence="2 3">JCM 4087</strain>
    </source>
</reference>
<gene>
    <name evidence="2" type="ORF">GCM10020221_15360</name>
</gene>
<evidence type="ECO:0000256" key="1">
    <source>
        <dbReference type="SAM" id="MobiDB-lite"/>
    </source>
</evidence>
<feature type="compositionally biased region" description="Basic and acidic residues" evidence="1">
    <location>
        <begin position="68"/>
        <end position="89"/>
    </location>
</feature>
<organism evidence="2 3">
    <name type="scientific">Streptomyces thioluteus</name>
    <dbReference type="NCBI Taxonomy" id="66431"/>
    <lineage>
        <taxon>Bacteria</taxon>
        <taxon>Bacillati</taxon>
        <taxon>Actinomycetota</taxon>
        <taxon>Actinomycetes</taxon>
        <taxon>Kitasatosporales</taxon>
        <taxon>Streptomycetaceae</taxon>
        <taxon>Streptomyces</taxon>
    </lineage>
</organism>
<evidence type="ECO:0000313" key="3">
    <source>
        <dbReference type="Proteomes" id="UP001501102"/>
    </source>
</evidence>
<feature type="region of interest" description="Disordered" evidence="1">
    <location>
        <begin position="101"/>
        <end position="133"/>
    </location>
</feature>
<proteinExistence type="predicted"/>
<accession>A0ABN3WM60</accession>
<dbReference type="EMBL" id="BAAAXZ010000057">
    <property type="protein sequence ID" value="GAA2920029.1"/>
    <property type="molecule type" value="Genomic_DNA"/>
</dbReference>
<feature type="region of interest" description="Disordered" evidence="1">
    <location>
        <begin position="1"/>
        <end position="32"/>
    </location>
</feature>
<keyword evidence="3" id="KW-1185">Reference proteome</keyword>
<protein>
    <submittedName>
        <fullName evidence="2">Uncharacterized protein</fullName>
    </submittedName>
</protein>
<name>A0ABN3WM60_STRTU</name>
<comment type="caution">
    <text evidence="2">The sequence shown here is derived from an EMBL/GenBank/DDBJ whole genome shotgun (WGS) entry which is preliminary data.</text>
</comment>
<evidence type="ECO:0000313" key="2">
    <source>
        <dbReference type="EMBL" id="GAA2920029.1"/>
    </source>
</evidence>
<feature type="region of interest" description="Disordered" evidence="1">
    <location>
        <begin position="171"/>
        <end position="208"/>
    </location>
</feature>